<proteinExistence type="predicted"/>
<gene>
    <name evidence="1" type="ORF">FHS79_003294</name>
</gene>
<accession>A0A841LH23</accession>
<evidence type="ECO:0000313" key="1">
    <source>
        <dbReference type="EMBL" id="MBB6229095.1"/>
    </source>
</evidence>
<evidence type="ECO:0000313" key="2">
    <source>
        <dbReference type="Proteomes" id="UP000538147"/>
    </source>
</evidence>
<dbReference type="AlphaFoldDB" id="A0A841LH23"/>
<sequence length="182" mass="20134">MALNHPAFLSKVPTVVGIKSRRIASGQRAKASLHDTAKRPAPELRRLTLFEIWHYGLNPAALLLMLTLRFAQAAAIARIMLDRPELAIRGEASHFAISLKRAEIMAIAQDMAIAIIPDATPSFSSPDKNFKLAYAFIRRHSAGSVARRRPGERRMYQSLDPLYKALPPHLAHLSLTLGICPP</sequence>
<comment type="caution">
    <text evidence="1">The sequence shown here is derived from an EMBL/GenBank/DDBJ whole genome shotgun (WGS) entry which is preliminary data.</text>
</comment>
<reference evidence="1 2" key="1">
    <citation type="submission" date="2020-08" db="EMBL/GenBank/DDBJ databases">
        <title>Genomic Encyclopedia of Type Strains, Phase IV (KMG-IV): sequencing the most valuable type-strain genomes for metagenomic binning, comparative biology and taxonomic classification.</title>
        <authorList>
            <person name="Goeker M."/>
        </authorList>
    </citation>
    <scope>NUCLEOTIDE SEQUENCE [LARGE SCALE GENOMIC DNA]</scope>
    <source>
        <strain evidence="1 2">DSM 102189</strain>
    </source>
</reference>
<name>A0A841LH23_9SPHN</name>
<organism evidence="1 2">
    <name type="scientific">Polymorphobacter multimanifer</name>
    <dbReference type="NCBI Taxonomy" id="1070431"/>
    <lineage>
        <taxon>Bacteria</taxon>
        <taxon>Pseudomonadati</taxon>
        <taxon>Pseudomonadota</taxon>
        <taxon>Alphaproteobacteria</taxon>
        <taxon>Sphingomonadales</taxon>
        <taxon>Sphingosinicellaceae</taxon>
        <taxon>Polymorphobacter</taxon>
    </lineage>
</organism>
<protein>
    <submittedName>
        <fullName evidence="1">Uncharacterized protein</fullName>
    </submittedName>
</protein>
<dbReference type="Proteomes" id="UP000538147">
    <property type="component" value="Unassembled WGS sequence"/>
</dbReference>
<dbReference type="RefSeq" id="WP_184202524.1">
    <property type="nucleotide sequence ID" value="NZ_JACIIV010000032.1"/>
</dbReference>
<dbReference type="EMBL" id="JACIIV010000032">
    <property type="protein sequence ID" value="MBB6229095.1"/>
    <property type="molecule type" value="Genomic_DNA"/>
</dbReference>
<keyword evidence="2" id="KW-1185">Reference proteome</keyword>